<feature type="region of interest" description="Disordered" evidence="1">
    <location>
        <begin position="183"/>
        <end position="210"/>
    </location>
</feature>
<dbReference type="InParanoid" id="C0P0R8"/>
<dbReference type="InterPro" id="IPR029058">
    <property type="entry name" value="AB_hydrolase_fold"/>
</dbReference>
<dbReference type="EMBL" id="GG663382">
    <property type="protein sequence ID" value="EEH02718.1"/>
    <property type="molecule type" value="Genomic_DNA"/>
</dbReference>
<dbReference type="RefSeq" id="XP_045283199.1">
    <property type="nucleotide sequence ID" value="XM_045436047.1"/>
</dbReference>
<organism evidence="2 3">
    <name type="scientific">Ajellomyces capsulatus (strain G186AR / H82 / ATCC MYA-2454 / RMSCC 2432)</name>
    <name type="common">Darling's disease fungus</name>
    <name type="synonym">Histoplasma capsulatum</name>
    <dbReference type="NCBI Taxonomy" id="447093"/>
    <lineage>
        <taxon>Eukaryota</taxon>
        <taxon>Fungi</taxon>
        <taxon>Dikarya</taxon>
        <taxon>Ascomycota</taxon>
        <taxon>Pezizomycotina</taxon>
        <taxon>Eurotiomycetes</taxon>
        <taxon>Eurotiomycetidae</taxon>
        <taxon>Onygenales</taxon>
        <taxon>Ajellomycetaceae</taxon>
        <taxon>Histoplasma</taxon>
    </lineage>
</organism>
<proteinExistence type="predicted"/>
<dbReference type="PANTHER" id="PTHR11005">
    <property type="entry name" value="LYSOSOMAL ACID LIPASE-RELATED"/>
    <property type="match status" value="1"/>
</dbReference>
<keyword evidence="3" id="KW-1185">Reference proteome</keyword>
<dbReference type="Proteomes" id="UP000001631">
    <property type="component" value="Unassembled WGS sequence"/>
</dbReference>
<dbReference type="HOGENOM" id="CLU_556609_0_0_1"/>
<feature type="compositionally biased region" description="Polar residues" evidence="1">
    <location>
        <begin position="196"/>
        <end position="209"/>
    </location>
</feature>
<evidence type="ECO:0000313" key="2">
    <source>
        <dbReference type="EMBL" id="EEH02718.1"/>
    </source>
</evidence>
<name>C0P0R8_AJECG</name>
<sequence>MELVEADRAAVTPLKGTEDDISIVPLTATSTVTGAGNAKIFSGPASPLPRGPASVKSFTALPPIVEDNQYHQHSHPLFPPLPEYISPSVFHEDSVARVARRFILPVFGFPHWHRAGSICQILSSGIRGDAEERNVGVAKAPFEPLDGGQDSLVRDIPYYASRVGLDAETYRVQTEDGAEYAPLASGDRNCIGPPSALQTPRSNPQSSSADGGRRYPILMLPGLLQSAGAFCVNDDDSLAFFLANSGYDVWLGGNRYGFHPEHISLTPPDPRFWSWTIRDMATFDLPALITRVLYETNFPKLEVIGHSQGAAETFLSLSKHIQPSLGSQISIFCAFSPAAYSGPLLKKLYLKFMRLIPSTAFRLIFGIHAFILFTLTVHTFRPAPFPIYASAECMHWWLGRGDFADHGCILSTREQLAQEAKEDARDEVGVVEKKVEDGLSAVGLALPTDVDAGVANAASYDDRVPPIALWIAGSDLLIDGIRYMYKSVSEEFYLIVALNRDNATNNPHRIASNIMQRANVLETQKVRAVLAAIVAEMKAFDSGEDDSSPFFTTFGVGVCAENEDDDEGQTDWRVSTTIAPNPRSRPNYATPLAKMIGRGSAAYGLHF</sequence>
<dbReference type="VEuPathDB" id="FungiDB:I7I50_12683"/>
<dbReference type="AlphaFoldDB" id="C0P0R8"/>
<dbReference type="SUPFAM" id="SSF53474">
    <property type="entry name" value="alpha/beta-Hydrolases"/>
    <property type="match status" value="1"/>
</dbReference>
<gene>
    <name evidence="2" type="ORF">HCBG_08998</name>
</gene>
<dbReference type="STRING" id="447093.C0P0R8"/>
<reference evidence="2" key="1">
    <citation type="submission" date="2009-02" db="EMBL/GenBank/DDBJ databases">
        <title>The Genome Sequence of Ajellomyces capsulatus strain G186AR.</title>
        <authorList>
            <consortium name="The Broad Institute Genome Sequencing Platform"/>
            <person name="Champion M."/>
            <person name="Cuomo C."/>
            <person name="Ma L.-J."/>
            <person name="Henn M.R."/>
            <person name="Sil A."/>
            <person name="Goldman B."/>
            <person name="Young S.K."/>
            <person name="Kodira C.D."/>
            <person name="Zeng Q."/>
            <person name="Koehrsen M."/>
            <person name="Alvarado L."/>
            <person name="Berlin A."/>
            <person name="Borenstein D."/>
            <person name="Chen Z."/>
            <person name="Engels R."/>
            <person name="Freedman E."/>
            <person name="Gellesch M."/>
            <person name="Goldberg J."/>
            <person name="Griggs A."/>
            <person name="Gujja S."/>
            <person name="Heiman D."/>
            <person name="Hepburn T."/>
            <person name="Howarth C."/>
            <person name="Jen D."/>
            <person name="Larson L."/>
            <person name="Lewis B."/>
            <person name="Mehta T."/>
            <person name="Park D."/>
            <person name="Pearson M."/>
            <person name="Roberts A."/>
            <person name="Saif S."/>
            <person name="Shea T."/>
            <person name="Shenoy N."/>
            <person name="Sisk P."/>
            <person name="Stolte C."/>
            <person name="Sykes S."/>
            <person name="Walk T."/>
            <person name="White J."/>
            <person name="Yandava C."/>
            <person name="Klein B."/>
            <person name="McEwen J.G."/>
            <person name="Puccia R."/>
            <person name="Goldman G.H."/>
            <person name="Felipe M.S."/>
            <person name="Nino-Vega G."/>
            <person name="San-Blas G."/>
            <person name="Taylor J."/>
            <person name="Mendoza L."/>
            <person name="Galagan J."/>
            <person name="Nusbaum C."/>
            <person name="Birren B."/>
        </authorList>
    </citation>
    <scope>NUCLEOTIDE SEQUENCE</scope>
    <source>
        <strain evidence="2">G186AR</strain>
    </source>
</reference>
<evidence type="ECO:0000256" key="1">
    <source>
        <dbReference type="SAM" id="MobiDB-lite"/>
    </source>
</evidence>
<dbReference type="GeneID" id="69042014"/>
<accession>C0P0R8</accession>
<protein>
    <submittedName>
        <fullName evidence="2">Triacylglycerol lipase</fullName>
    </submittedName>
</protein>
<dbReference type="Gene3D" id="3.40.50.1820">
    <property type="entry name" value="alpha/beta hydrolase"/>
    <property type="match status" value="1"/>
</dbReference>
<evidence type="ECO:0000313" key="3">
    <source>
        <dbReference type="Proteomes" id="UP000001631"/>
    </source>
</evidence>